<comment type="caution">
    <text evidence="4">The sequence shown here is derived from an EMBL/GenBank/DDBJ whole genome shotgun (WGS) entry which is preliminary data.</text>
</comment>
<sequence>MTDLSPTPTRPSRLRTALSALIVSLTLNAAAQALEPVSWSLTTLQHLDDSQIANRALKIHAWTTHEGTGVLFIETREVPVVDISLRFSAGSSRDEDMPGRATMTLKLLHQGIDGKDAQTLADTFDQLGAQLTSSVDKDEVRVNLRTLSDPHTRRAAVELFTQRVSKPTFASAATERIKATALNELKLARQTPASVTQQALHAQLYAGHPYASAQAGNEQSIAQIEVEHLRAFHQKAYSASNAVLVIVGDISLDDATNLSIAVSQALPQGPKLAAIPLATGIATRPAHVHVEALSGQTHIMLAQPGVPANHPDYVALQVASLLFGGSGNNRLINELRHKRGLTYSAASAMPLWEAGGPWTISLQTDPALQDATIKLVKEVFAQWLREGPTEQELAAVKRRLAGNLPLTSASNAQMLEQLLIIGAHGLPRNFDALVMQAQQLTPQRIKAVINRYLKADQWVVTSLGPTTAQRPLPAPAP</sequence>
<dbReference type="OrthoDB" id="7015349at2"/>
<protein>
    <recommendedName>
        <fullName evidence="6">Peptidase M16</fullName>
    </recommendedName>
</protein>
<gene>
    <name evidence="4" type="ORF">CJF39_00515</name>
</gene>
<dbReference type="PANTHER" id="PTHR11851">
    <property type="entry name" value="METALLOPROTEASE"/>
    <property type="match status" value="1"/>
</dbReference>
<dbReference type="PANTHER" id="PTHR11851:SF224">
    <property type="entry name" value="PROCESSING PROTEASE"/>
    <property type="match status" value="1"/>
</dbReference>
<organism evidence="4 5">
    <name type="scientific">Pseudomonas lundensis</name>
    <dbReference type="NCBI Taxonomy" id="86185"/>
    <lineage>
        <taxon>Bacteria</taxon>
        <taxon>Pseudomonadati</taxon>
        <taxon>Pseudomonadota</taxon>
        <taxon>Gammaproteobacteria</taxon>
        <taxon>Pseudomonadales</taxon>
        <taxon>Pseudomonadaceae</taxon>
        <taxon>Pseudomonas</taxon>
    </lineage>
</organism>
<evidence type="ECO:0000259" key="2">
    <source>
        <dbReference type="Pfam" id="PF00675"/>
    </source>
</evidence>
<dbReference type="InterPro" id="IPR011765">
    <property type="entry name" value="Pept_M16_N"/>
</dbReference>
<dbReference type="Pfam" id="PF00675">
    <property type="entry name" value="Peptidase_M16"/>
    <property type="match status" value="1"/>
</dbReference>
<feature type="domain" description="Peptidase M16 C-terminal" evidence="3">
    <location>
        <begin position="224"/>
        <end position="400"/>
    </location>
</feature>
<evidence type="ECO:0000259" key="3">
    <source>
        <dbReference type="Pfam" id="PF05193"/>
    </source>
</evidence>
<dbReference type="InterPro" id="IPR011249">
    <property type="entry name" value="Metalloenz_LuxS/M16"/>
</dbReference>
<dbReference type="Pfam" id="PF05193">
    <property type="entry name" value="Peptidase_M16_C"/>
    <property type="match status" value="1"/>
</dbReference>
<feature type="chain" id="PRO_5013215636" description="Peptidase M16" evidence="1">
    <location>
        <begin position="34"/>
        <end position="477"/>
    </location>
</feature>
<evidence type="ECO:0000256" key="1">
    <source>
        <dbReference type="SAM" id="SignalP"/>
    </source>
</evidence>
<dbReference type="Proteomes" id="UP000215788">
    <property type="component" value="Unassembled WGS sequence"/>
</dbReference>
<keyword evidence="1" id="KW-0732">Signal</keyword>
<dbReference type="InterPro" id="IPR050361">
    <property type="entry name" value="MPP/UQCRC_Complex"/>
</dbReference>
<proteinExistence type="predicted"/>
<dbReference type="EMBL" id="NQKI01000001">
    <property type="protein sequence ID" value="OZY61321.1"/>
    <property type="molecule type" value="Genomic_DNA"/>
</dbReference>
<feature type="domain" description="Peptidase M16 N-terminal" evidence="2">
    <location>
        <begin position="72"/>
        <end position="213"/>
    </location>
</feature>
<dbReference type="AlphaFoldDB" id="A0A266NFP6"/>
<evidence type="ECO:0000313" key="4">
    <source>
        <dbReference type="EMBL" id="OZY61321.1"/>
    </source>
</evidence>
<dbReference type="Gene3D" id="3.30.830.10">
    <property type="entry name" value="Metalloenzyme, LuxS/M16 peptidase-like"/>
    <property type="match status" value="2"/>
</dbReference>
<name>A0A266NFP6_9PSED</name>
<dbReference type="SUPFAM" id="SSF63411">
    <property type="entry name" value="LuxS/MPP-like metallohydrolase"/>
    <property type="match status" value="2"/>
</dbReference>
<feature type="signal peptide" evidence="1">
    <location>
        <begin position="1"/>
        <end position="33"/>
    </location>
</feature>
<dbReference type="InterPro" id="IPR007863">
    <property type="entry name" value="Peptidase_M16_C"/>
</dbReference>
<reference evidence="4 5" key="1">
    <citation type="submission" date="2017-08" db="EMBL/GenBank/DDBJ databases">
        <title>Genomic and metabolic characterisation of spoilage-associated Pseudomonas species.</title>
        <authorList>
            <person name="Stanborough T."/>
            <person name="Fegan N."/>
            <person name="Powell S.M."/>
            <person name="Singh T."/>
            <person name="Tamplin M.L."/>
            <person name="Chandry P.S."/>
        </authorList>
    </citation>
    <scope>NUCLEOTIDE SEQUENCE [LARGE SCALE GENOMIC DNA]</scope>
    <source>
        <strain evidence="4 5">L1802</strain>
    </source>
</reference>
<dbReference type="RefSeq" id="WP_094991665.1">
    <property type="nucleotide sequence ID" value="NZ_NQKI01000001.1"/>
</dbReference>
<accession>A0A266NFP6</accession>
<evidence type="ECO:0000313" key="5">
    <source>
        <dbReference type="Proteomes" id="UP000215788"/>
    </source>
</evidence>
<dbReference type="GO" id="GO:0046872">
    <property type="term" value="F:metal ion binding"/>
    <property type="evidence" value="ECO:0007669"/>
    <property type="project" value="InterPro"/>
</dbReference>
<evidence type="ECO:0008006" key="6">
    <source>
        <dbReference type="Google" id="ProtNLM"/>
    </source>
</evidence>